<protein>
    <recommendedName>
        <fullName evidence="2">Beta-lactamase-related domain-containing protein</fullName>
    </recommendedName>
</protein>
<dbReference type="Gene3D" id="3.40.710.10">
    <property type="entry name" value="DD-peptidase/beta-lactamase superfamily"/>
    <property type="match status" value="1"/>
</dbReference>
<evidence type="ECO:0000313" key="4">
    <source>
        <dbReference type="Proteomes" id="UP000183810"/>
    </source>
</evidence>
<proteinExistence type="predicted"/>
<feature type="domain" description="Beta-lactamase-related" evidence="2">
    <location>
        <begin position="82"/>
        <end position="355"/>
    </location>
</feature>
<name>A0A1J0VN10_9NOCA</name>
<dbReference type="OrthoDB" id="9814204at2"/>
<dbReference type="Proteomes" id="UP000183810">
    <property type="component" value="Chromosome"/>
</dbReference>
<organism evidence="3 4">
    <name type="scientific">Nocardia mangyaensis</name>
    <dbReference type="NCBI Taxonomy" id="2213200"/>
    <lineage>
        <taxon>Bacteria</taxon>
        <taxon>Bacillati</taxon>
        <taxon>Actinomycetota</taxon>
        <taxon>Actinomycetes</taxon>
        <taxon>Mycobacteriales</taxon>
        <taxon>Nocardiaceae</taxon>
        <taxon>Nocardia</taxon>
    </lineage>
</organism>
<reference evidence="3" key="1">
    <citation type="submission" date="2016-11" db="EMBL/GenBank/DDBJ databases">
        <authorList>
            <person name="Jaros S."/>
            <person name="Januszkiewicz K."/>
            <person name="Wedrychowicz H."/>
        </authorList>
    </citation>
    <scope>NUCLEOTIDE SEQUENCE [LARGE SCALE GENOMIC DNA]</scope>
    <source>
        <strain evidence="3">Y48</strain>
    </source>
</reference>
<feature type="region of interest" description="Disordered" evidence="1">
    <location>
        <begin position="41"/>
        <end position="65"/>
    </location>
</feature>
<dbReference type="PANTHER" id="PTHR43283:SF7">
    <property type="entry name" value="BETA-LACTAMASE-RELATED DOMAIN-CONTAINING PROTEIN"/>
    <property type="match status" value="1"/>
</dbReference>
<dbReference type="InterPro" id="IPR012338">
    <property type="entry name" value="Beta-lactam/transpept-like"/>
</dbReference>
<evidence type="ECO:0000259" key="2">
    <source>
        <dbReference type="Pfam" id="PF00144"/>
    </source>
</evidence>
<dbReference type="Pfam" id="PF00144">
    <property type="entry name" value="Beta-lactamase"/>
    <property type="match status" value="1"/>
</dbReference>
<sequence>MSRRALMIGEKSLMSRHFPWLVGIAAAAITVFPMVSPAATAQQGGERGCSERVSGQPVPRASPGEVGMDSVALRDALDFGTRAGGIAVQVYRHGCLVADHTPTRNQPLPLASATKGVTAAVIGRAVTLGHLSVDDPLGRFFPHADSAHANLTVRQVLTQTTGLHFSWPADLAGQQTDAVRQTLAAPADYAPGSTFQYAQNTVMVLSKIIEIATGADFQDFAQRELFAPLGIDRGNWVWLRDRSGNTAVNGGLAMRPDDLALLGHLLLREGRWNGDQLIDADYLRQAATGTAANPGYGFLTWLNSGDTYRGTEVPSAIFYDHPQFPGSPRDMYSYEGALGQFMTVVPSRDLVVVRLGIPLRVDLDNPIAILTGSGNPDNNELFQRITRAVTDIPADPYVDPYLVERKPLSVRTAEDLAALLDASTAAAILLGVGPYAASDCNIVWCNGTFVAVDVFHLVLDVGGQVAAAALALGNTPR</sequence>
<dbReference type="EMBL" id="CP018082">
    <property type="protein sequence ID" value="APE33427.1"/>
    <property type="molecule type" value="Genomic_DNA"/>
</dbReference>
<keyword evidence="4" id="KW-1185">Reference proteome</keyword>
<dbReference type="SUPFAM" id="SSF56601">
    <property type="entry name" value="beta-lactamase/transpeptidase-like"/>
    <property type="match status" value="1"/>
</dbReference>
<dbReference type="KEGG" id="nsl:BOX37_04985"/>
<evidence type="ECO:0000313" key="3">
    <source>
        <dbReference type="EMBL" id="APE33427.1"/>
    </source>
</evidence>
<dbReference type="InterPro" id="IPR050789">
    <property type="entry name" value="Diverse_Enzym_Activities"/>
</dbReference>
<dbReference type="PANTHER" id="PTHR43283">
    <property type="entry name" value="BETA-LACTAMASE-RELATED"/>
    <property type="match status" value="1"/>
</dbReference>
<dbReference type="AlphaFoldDB" id="A0A1J0VN10"/>
<accession>A0A1J0VN10</accession>
<gene>
    <name evidence="3" type="ORF">BOX37_04985</name>
</gene>
<dbReference type="InterPro" id="IPR001466">
    <property type="entry name" value="Beta-lactam-related"/>
</dbReference>
<evidence type="ECO:0000256" key="1">
    <source>
        <dbReference type="SAM" id="MobiDB-lite"/>
    </source>
</evidence>